<dbReference type="EMBL" id="JACHLY010000002">
    <property type="protein sequence ID" value="MBB6000992.1"/>
    <property type="molecule type" value="Genomic_DNA"/>
</dbReference>
<feature type="compositionally biased region" description="Low complexity" evidence="2">
    <location>
        <begin position="222"/>
        <end position="231"/>
    </location>
</feature>
<dbReference type="Proteomes" id="UP000578077">
    <property type="component" value="Unassembled WGS sequence"/>
</dbReference>
<keyword evidence="1" id="KW-0479">Metal-binding</keyword>
<comment type="caution">
    <text evidence="4">The sequence shown here is derived from an EMBL/GenBank/DDBJ whole genome shotgun (WGS) entry which is preliminary data.</text>
</comment>
<dbReference type="Pfam" id="PF04434">
    <property type="entry name" value="SWIM"/>
    <property type="match status" value="1"/>
</dbReference>
<sequence>MTGDQAGPGAWAARRLREVLERDGDPDRVRRGRVYAEQGAVSRLKTQPGEVTARVAGSRSVSYRVGLITALPGAEEWQTLARALGSQPVFRAALLAGGFPPELERVFEVVGLRLLPGGLGDVVVSCSCPDWGDPCKHAAAALFVLARTLESDPLLLVEWLGRPRRELLADVRRAARSPAESADAAAALAEPEAPGVAEPDPSGGGPAGFWRAPHLPDPPRLDGAPPAVAIAGPPPAADDPDPADPGGDDPAELLAPLYQRLVRPGGPDARE</sequence>
<evidence type="ECO:0000313" key="4">
    <source>
        <dbReference type="EMBL" id="MBB6000992.1"/>
    </source>
</evidence>
<keyword evidence="5" id="KW-1185">Reference proteome</keyword>
<proteinExistence type="predicted"/>
<dbReference type="AlphaFoldDB" id="A0A841ECZ4"/>
<keyword evidence="1" id="KW-0862">Zinc</keyword>
<evidence type="ECO:0000313" key="5">
    <source>
        <dbReference type="Proteomes" id="UP000578077"/>
    </source>
</evidence>
<feature type="domain" description="SWIM-type" evidence="3">
    <location>
        <begin position="108"/>
        <end position="146"/>
    </location>
</feature>
<name>A0A841ECZ4_9ACTN</name>
<dbReference type="PANTHER" id="PTHR38133">
    <property type="entry name" value="SLR1429 PROTEIN"/>
    <property type="match status" value="1"/>
</dbReference>
<gene>
    <name evidence="4" type="ORF">HNR25_004821</name>
</gene>
<dbReference type="RefSeq" id="WP_184639946.1">
    <property type="nucleotide sequence ID" value="NZ_BAABKT010000018.1"/>
</dbReference>
<evidence type="ECO:0000256" key="1">
    <source>
        <dbReference type="PROSITE-ProRule" id="PRU00325"/>
    </source>
</evidence>
<reference evidence="4 5" key="1">
    <citation type="submission" date="2020-08" db="EMBL/GenBank/DDBJ databases">
        <title>Sequencing the genomes of 1000 actinobacteria strains.</title>
        <authorList>
            <person name="Klenk H.-P."/>
        </authorList>
    </citation>
    <scope>NUCLEOTIDE SEQUENCE [LARGE SCALE GENOMIC DNA]</scope>
    <source>
        <strain evidence="4 5">DSM 44593</strain>
    </source>
</reference>
<dbReference type="PANTHER" id="PTHR38133:SF1">
    <property type="entry name" value="SLR1429 PROTEIN"/>
    <property type="match status" value="1"/>
</dbReference>
<keyword evidence="1" id="KW-0863">Zinc-finger</keyword>
<accession>A0A841ECZ4</accession>
<dbReference type="PROSITE" id="PS50966">
    <property type="entry name" value="ZF_SWIM"/>
    <property type="match status" value="1"/>
</dbReference>
<protein>
    <submittedName>
        <fullName evidence="4">Putative Zn finger protein</fullName>
    </submittedName>
</protein>
<feature type="compositionally biased region" description="Low complexity" evidence="2">
    <location>
        <begin position="182"/>
        <end position="201"/>
    </location>
</feature>
<feature type="compositionally biased region" description="Acidic residues" evidence="2">
    <location>
        <begin position="238"/>
        <end position="251"/>
    </location>
</feature>
<dbReference type="GO" id="GO:0008270">
    <property type="term" value="F:zinc ion binding"/>
    <property type="evidence" value="ECO:0007669"/>
    <property type="project" value="UniProtKB-KW"/>
</dbReference>
<evidence type="ECO:0000259" key="3">
    <source>
        <dbReference type="PROSITE" id="PS50966"/>
    </source>
</evidence>
<dbReference type="InterPro" id="IPR007527">
    <property type="entry name" value="Znf_SWIM"/>
</dbReference>
<evidence type="ECO:0000256" key="2">
    <source>
        <dbReference type="SAM" id="MobiDB-lite"/>
    </source>
</evidence>
<organism evidence="4 5">
    <name type="scientific">Streptomonospora salina</name>
    <dbReference type="NCBI Taxonomy" id="104205"/>
    <lineage>
        <taxon>Bacteria</taxon>
        <taxon>Bacillati</taxon>
        <taxon>Actinomycetota</taxon>
        <taxon>Actinomycetes</taxon>
        <taxon>Streptosporangiales</taxon>
        <taxon>Nocardiopsidaceae</taxon>
        <taxon>Streptomonospora</taxon>
    </lineage>
</organism>
<feature type="region of interest" description="Disordered" evidence="2">
    <location>
        <begin position="182"/>
        <end position="271"/>
    </location>
</feature>